<evidence type="ECO:0008006" key="5">
    <source>
        <dbReference type="Google" id="ProtNLM"/>
    </source>
</evidence>
<dbReference type="GeneID" id="34517827"/>
<accession>W6MJ32</accession>
<feature type="chain" id="PRO_5004878406" description="ER membrane protein complex subunit 10" evidence="2">
    <location>
        <begin position="21"/>
        <end position="179"/>
    </location>
</feature>
<evidence type="ECO:0000256" key="2">
    <source>
        <dbReference type="SAM" id="SignalP"/>
    </source>
</evidence>
<gene>
    <name evidence="3" type="ORF">KUCA_T00000384001</name>
</gene>
<organism evidence="3 4">
    <name type="scientific">Kuraishia capsulata CBS 1993</name>
    <dbReference type="NCBI Taxonomy" id="1382522"/>
    <lineage>
        <taxon>Eukaryota</taxon>
        <taxon>Fungi</taxon>
        <taxon>Dikarya</taxon>
        <taxon>Ascomycota</taxon>
        <taxon>Saccharomycotina</taxon>
        <taxon>Pichiomycetes</taxon>
        <taxon>Pichiales</taxon>
        <taxon>Pichiaceae</taxon>
        <taxon>Kuraishia</taxon>
    </lineage>
</organism>
<dbReference type="OrthoDB" id="1894652at2759"/>
<reference evidence="3" key="2">
    <citation type="submission" date="2014-02" db="EMBL/GenBank/DDBJ databases">
        <title>Complete DNA sequence of /Kuraishia capsulata/ illustrates novel genomic features among budding yeasts (/Saccharomycotina/).</title>
        <authorList>
            <person name="Morales L."/>
            <person name="Noel B."/>
            <person name="Porcel B."/>
            <person name="Marcet-Houben M."/>
            <person name="Hullo M-F."/>
            <person name="Sacerdot C."/>
            <person name="Tekaia F."/>
            <person name="Leh-Louis V."/>
            <person name="Despons L."/>
            <person name="Khanna V."/>
            <person name="Aury J-M."/>
            <person name="Barbe V."/>
            <person name="Couloux A."/>
            <person name="Labadie K."/>
            <person name="Pelletier E."/>
            <person name="Souciet J-L."/>
            <person name="Boekhout T."/>
            <person name="Gabaldon T."/>
            <person name="Wincker P."/>
            <person name="Dujon B."/>
        </authorList>
    </citation>
    <scope>NUCLEOTIDE SEQUENCE</scope>
    <source>
        <strain evidence="3">CBS 1993</strain>
    </source>
</reference>
<evidence type="ECO:0000313" key="4">
    <source>
        <dbReference type="Proteomes" id="UP000019384"/>
    </source>
</evidence>
<reference evidence="3" key="1">
    <citation type="submission" date="2013-12" db="EMBL/GenBank/DDBJ databases">
        <authorList>
            <person name="Genoscope - CEA"/>
        </authorList>
    </citation>
    <scope>NUCLEOTIDE SEQUENCE</scope>
    <source>
        <strain evidence="3">CBS 1993</strain>
    </source>
</reference>
<name>W6MJ32_9ASCO</name>
<dbReference type="Pfam" id="PF21203">
    <property type="entry name" value="ECM10"/>
    <property type="match status" value="1"/>
</dbReference>
<feature type="signal peptide" evidence="2">
    <location>
        <begin position="1"/>
        <end position="20"/>
    </location>
</feature>
<feature type="region of interest" description="Disordered" evidence="1">
    <location>
        <begin position="121"/>
        <end position="145"/>
    </location>
</feature>
<sequence>MLLNLTFVTVLSLLASIVNGLAIATTESPALFISDGKSKYELGQLRFDQKWELTHTDAEFPSGKYCVGISGQECFNHKEVDYPLSQKVLLRLVNNTINSVTLIQIDEEGLQLEQREIRKGASPRLGTKKTPVESGKGQAASSNEEQPLVGEKSFIQKYWMYIVPVLLMIMLVGGDGKEH</sequence>
<dbReference type="RefSeq" id="XP_022456439.1">
    <property type="nucleotide sequence ID" value="XM_022604920.1"/>
</dbReference>
<dbReference type="AlphaFoldDB" id="W6MJ32"/>
<dbReference type="Proteomes" id="UP000019384">
    <property type="component" value="Unassembled WGS sequence"/>
</dbReference>
<proteinExistence type="predicted"/>
<evidence type="ECO:0000256" key="1">
    <source>
        <dbReference type="SAM" id="MobiDB-lite"/>
    </source>
</evidence>
<protein>
    <recommendedName>
        <fullName evidence="5">ER membrane protein complex subunit 10</fullName>
    </recommendedName>
</protein>
<dbReference type="HOGENOM" id="CLU_1662179_0_0_1"/>
<evidence type="ECO:0000313" key="3">
    <source>
        <dbReference type="EMBL" id="CDK24422.1"/>
    </source>
</evidence>
<dbReference type="EMBL" id="HG793125">
    <property type="protein sequence ID" value="CDK24422.1"/>
    <property type="molecule type" value="Genomic_DNA"/>
</dbReference>
<keyword evidence="4" id="KW-1185">Reference proteome</keyword>
<keyword evidence="2" id="KW-0732">Signal</keyword>